<evidence type="ECO:0000259" key="5">
    <source>
        <dbReference type="Pfam" id="PF13476"/>
    </source>
</evidence>
<feature type="domain" description="Rad50/SbcC-type AAA" evidence="5">
    <location>
        <begin position="5"/>
        <end position="210"/>
    </location>
</feature>
<comment type="similarity">
    <text evidence="1">Belongs to the SMC family. SbcC subfamily.</text>
</comment>
<dbReference type="PANTHER" id="PTHR32114:SF2">
    <property type="entry name" value="ABC TRANSPORTER ABCH.3"/>
    <property type="match status" value="1"/>
</dbReference>
<dbReference type="InterPro" id="IPR027417">
    <property type="entry name" value="P-loop_NTPase"/>
</dbReference>
<dbReference type="Gene3D" id="3.40.50.300">
    <property type="entry name" value="P-loop containing nucleotide triphosphate hydrolases"/>
    <property type="match status" value="2"/>
</dbReference>
<dbReference type="Pfam" id="PF13476">
    <property type="entry name" value="AAA_23"/>
    <property type="match status" value="1"/>
</dbReference>
<gene>
    <name evidence="6" type="ORF">MOO45_00355</name>
</gene>
<evidence type="ECO:0000256" key="4">
    <source>
        <dbReference type="SAM" id="Coils"/>
    </source>
</evidence>
<feature type="coiled-coil region" evidence="4">
    <location>
        <begin position="601"/>
        <end position="701"/>
    </location>
</feature>
<feature type="coiled-coil region" evidence="4">
    <location>
        <begin position="542"/>
        <end position="569"/>
    </location>
</feature>
<dbReference type="Pfam" id="PF13558">
    <property type="entry name" value="SbcC_Walker_B"/>
    <property type="match status" value="1"/>
</dbReference>
<dbReference type="SUPFAM" id="SSF52540">
    <property type="entry name" value="P-loop containing nucleoside triphosphate hydrolases"/>
    <property type="match status" value="1"/>
</dbReference>
<sequence>MRPMKLILQNFGPYVNETVDFERLQQNGLFLITGKTGSGKTTIFEALTFALYGSTTSDDRPPESLRSDFASSQAATSVQLTFEHRGKIYQVIRLPKQILAKKRGVGDKEYESRGRLKIFKDAQQVDELTKLKDINLKLLDVLQLSRQQFIQIVLLPQGAFRRFLMASSVDKEQVLRKIFRTQLYQKWTQILNDQLKDQQRQSKQLHQTLTTDLTKIHWVTTPVSKALSAVQQIADLEQQQQQQHAKLTHRQAQQRDRQAQLQQRQQALSEHQKINNQIEQLAQLHQTQQSLQQQQDNFEQVKHQIQQLTWVKDRQAAVQQIQTLQQQQQAVTTQQTTFVHRQAQLQQQLASAKATQQDLIQKTPQDRHRQAQLATLNAQRKSYVQYQQLQDQLTEAHQQVEQAYQNLQQTKAQVEQVQTTYQQALNAVQTLPDLLQQQQWTQNLVQQLHEWQHHQQIEQELEHQQQHLQDQFVYQQQVVAQCQNHQRALKDQWLQNQIATLAAQLSPDQPCPVCGSLDHPVPNTNAPKAVTASAVKLADKQLTTSQEALVRLQTQIQAQQSQLEVQQQAIVQIQVTCQELCQQLAISIDADDLAEPVAPILAQQQDHLQQLTVRVQKVQHQQQTVAQTKRRLQNLNETLTQWQTKHQSAQRVYQQLSGQQTMLAQQLPGKYSDLAAVDQAITQLAQQVQDFSEQLTKNQQQLQRDHQQQAALNAQAELVQQQLAQISQTLQANTQQLTAQVQAYFGENSQQRFDQLTAQLPQLTHLQQAVSDYEQRCQTVATQIQVYQQLIGSQRQFDVTAEHQQLVELQLQWDADAAATEQFYHQVLNNDALLQQLRQTQQELTDRQDQEDQLQILAETMAGKSAAKLSLERFVLRAQLVDILEVANQHLQQFSSGRYYMLLHQAQGTYQKDTGLEIDVYDDNVGEVRSVHTLSGGESFLAALSLALALGEVIQEQAGGVQIEALFIDEGFGSLDQESLLIALRALEQIQTGHQVIGIISHVALLKEQIPNQLVVHANDQGQSTVQLKISD</sequence>
<dbReference type="EMBL" id="CP093366">
    <property type="protein sequence ID" value="UQS82185.1"/>
    <property type="molecule type" value="Genomic_DNA"/>
</dbReference>
<protein>
    <recommendedName>
        <fullName evidence="3">Nuclease SbcCD subunit C</fullName>
    </recommendedName>
</protein>
<evidence type="ECO:0000256" key="2">
    <source>
        <dbReference type="ARBA" id="ARBA00011322"/>
    </source>
</evidence>
<feature type="coiled-coil region" evidence="4">
    <location>
        <begin position="264"/>
        <end position="304"/>
    </location>
</feature>
<feature type="coiled-coil region" evidence="4">
    <location>
        <begin position="386"/>
        <end position="427"/>
    </location>
</feature>
<evidence type="ECO:0000313" key="6">
    <source>
        <dbReference type="EMBL" id="UQS82185.1"/>
    </source>
</evidence>
<keyword evidence="4" id="KW-0175">Coiled coil</keyword>
<dbReference type="RefSeq" id="WP_249514455.1">
    <property type="nucleotide sequence ID" value="NZ_CP093366.1"/>
</dbReference>
<evidence type="ECO:0000256" key="3">
    <source>
        <dbReference type="ARBA" id="ARBA00013368"/>
    </source>
</evidence>
<evidence type="ECO:0000256" key="1">
    <source>
        <dbReference type="ARBA" id="ARBA00006930"/>
    </source>
</evidence>
<accession>A0ABY4P986</accession>
<keyword evidence="7" id="KW-1185">Reference proteome</keyword>
<name>A0ABY4P986_9LACO</name>
<evidence type="ECO:0000313" key="7">
    <source>
        <dbReference type="Proteomes" id="UP000831495"/>
    </source>
</evidence>
<reference evidence="6" key="1">
    <citation type="journal article" date="2022" name="Int. J. Syst. Evol. Microbiol.">
        <title>Apilactobacillus apisilvae sp. nov., Nicolia spurrieriana gen. nov. sp. nov., Bombilactobacillus folatiphilus sp. nov. and Bombilactobacillus thymidiniphilus sp. nov., four new lactic acid bacterial isolates from stingless bees Tetragonula carbonaria and Austroplebeia australis.</title>
        <authorList>
            <person name="Oliphant S.A."/>
            <person name="Watson-Haigh N.S."/>
            <person name="Sumby K.M."/>
            <person name="Gardner J."/>
            <person name="Groom S."/>
            <person name="Jiranek V."/>
        </authorList>
    </citation>
    <scope>NUCLEOTIDE SEQUENCE</scope>
    <source>
        <strain evidence="6">SG4_D2</strain>
    </source>
</reference>
<comment type="subunit">
    <text evidence="2">Heterodimer of SbcC and SbcD.</text>
</comment>
<dbReference type="InterPro" id="IPR038729">
    <property type="entry name" value="Rad50/SbcC_AAA"/>
</dbReference>
<dbReference type="PANTHER" id="PTHR32114">
    <property type="entry name" value="ABC TRANSPORTER ABCH.3"/>
    <property type="match status" value="1"/>
</dbReference>
<proteinExistence type="inferred from homology"/>
<dbReference type="Proteomes" id="UP000831495">
    <property type="component" value="Chromosome"/>
</dbReference>
<organism evidence="6 7">
    <name type="scientific">Bombilactobacillus folatiphilus</name>
    <dbReference type="NCBI Taxonomy" id="2923362"/>
    <lineage>
        <taxon>Bacteria</taxon>
        <taxon>Bacillati</taxon>
        <taxon>Bacillota</taxon>
        <taxon>Bacilli</taxon>
        <taxon>Lactobacillales</taxon>
        <taxon>Lactobacillaceae</taxon>
        <taxon>Bombilactobacillus</taxon>
    </lineage>
</organism>